<feature type="region of interest" description="Disordered" evidence="1">
    <location>
        <begin position="159"/>
        <end position="186"/>
    </location>
</feature>
<sequence length="469" mass="52600">MKTVVEKRTHESTCNCKKNEDEAEEIAAGIGRAIVLAQELREKLKLNVAARSKVTGRSTVENIYSPKSASVSDRRKAPRNNLTTQNANAAKTSTRKTSSALQNDEVTSVKMRKPVGGTKQSTESGKTQLKVSSAKVAGKSQKEKNFILKNKLSIKKISSANKSQVDDSNSNDTPQNSRKSLPPEASATELTDLIHKITQQSTEFASISLSDDIKKDCPLHGDNARRSVEEQIVTVDVVEALNYFNVPNDIVKVLRSYHAFLKTEEYNLNDVKENRYKKSVDSFLKELETMNTTMQDYLLEESHLFSKATKSIVAFNSFFNEDLDLNRSINTEIASTKPGVSVKQSENKNITEPITGNVFNSNFSLARGWMLNGIWNVSCLEHFKSFSKAYSIRYCNKKQFLLLYEAIQKLQRTKYLNTLIQIILRDVIPTIKSNFGPTSSEFAQAYKTLFILQQGLNPEVPVLVKTDDI</sequence>
<dbReference type="EMBL" id="JADYXP020000021">
    <property type="protein sequence ID" value="KAL0103411.1"/>
    <property type="molecule type" value="Genomic_DNA"/>
</dbReference>
<evidence type="ECO:0000313" key="3">
    <source>
        <dbReference type="Proteomes" id="UP001430953"/>
    </source>
</evidence>
<evidence type="ECO:0000256" key="1">
    <source>
        <dbReference type="SAM" id="MobiDB-lite"/>
    </source>
</evidence>
<keyword evidence="3" id="KW-1185">Reference proteome</keyword>
<proteinExistence type="predicted"/>
<feature type="compositionally biased region" description="Polar residues" evidence="1">
    <location>
        <begin position="80"/>
        <end position="106"/>
    </location>
</feature>
<protein>
    <submittedName>
        <fullName evidence="2">Uncharacterized protein</fullName>
    </submittedName>
</protein>
<feature type="compositionally biased region" description="Polar residues" evidence="1">
    <location>
        <begin position="118"/>
        <end position="131"/>
    </location>
</feature>
<accession>A0AAW2EMC8</accession>
<dbReference type="AlphaFoldDB" id="A0AAW2EMC8"/>
<gene>
    <name evidence="2" type="ORF">PUN28_017583</name>
</gene>
<comment type="caution">
    <text evidence="2">The sequence shown here is derived from an EMBL/GenBank/DDBJ whole genome shotgun (WGS) entry which is preliminary data.</text>
</comment>
<feature type="compositionally biased region" description="Polar residues" evidence="1">
    <location>
        <begin position="166"/>
        <end position="179"/>
    </location>
</feature>
<reference evidence="2 3" key="1">
    <citation type="submission" date="2023-03" db="EMBL/GenBank/DDBJ databases">
        <title>High recombination rates correlate with genetic variation in Cardiocondyla obscurior ants.</title>
        <authorList>
            <person name="Errbii M."/>
        </authorList>
    </citation>
    <scope>NUCLEOTIDE SEQUENCE [LARGE SCALE GENOMIC DNA]</scope>
    <source>
        <strain evidence="2">Alpha-2009</strain>
        <tissue evidence="2">Whole body</tissue>
    </source>
</reference>
<name>A0AAW2EMC8_9HYME</name>
<organism evidence="2 3">
    <name type="scientific">Cardiocondyla obscurior</name>
    <dbReference type="NCBI Taxonomy" id="286306"/>
    <lineage>
        <taxon>Eukaryota</taxon>
        <taxon>Metazoa</taxon>
        <taxon>Ecdysozoa</taxon>
        <taxon>Arthropoda</taxon>
        <taxon>Hexapoda</taxon>
        <taxon>Insecta</taxon>
        <taxon>Pterygota</taxon>
        <taxon>Neoptera</taxon>
        <taxon>Endopterygota</taxon>
        <taxon>Hymenoptera</taxon>
        <taxon>Apocrita</taxon>
        <taxon>Aculeata</taxon>
        <taxon>Formicoidea</taxon>
        <taxon>Formicidae</taxon>
        <taxon>Myrmicinae</taxon>
        <taxon>Cardiocondyla</taxon>
    </lineage>
</organism>
<evidence type="ECO:0000313" key="2">
    <source>
        <dbReference type="EMBL" id="KAL0103411.1"/>
    </source>
</evidence>
<feature type="region of interest" description="Disordered" evidence="1">
    <location>
        <begin position="65"/>
        <end position="136"/>
    </location>
</feature>
<dbReference type="Proteomes" id="UP001430953">
    <property type="component" value="Unassembled WGS sequence"/>
</dbReference>